<organism evidence="1 2">
    <name type="scientific">Pichia membranifaciens NRRL Y-2026</name>
    <dbReference type="NCBI Taxonomy" id="763406"/>
    <lineage>
        <taxon>Eukaryota</taxon>
        <taxon>Fungi</taxon>
        <taxon>Dikarya</taxon>
        <taxon>Ascomycota</taxon>
        <taxon>Saccharomycotina</taxon>
        <taxon>Pichiomycetes</taxon>
        <taxon>Pichiales</taxon>
        <taxon>Pichiaceae</taxon>
        <taxon>Pichia</taxon>
    </lineage>
</organism>
<dbReference type="OrthoDB" id="10437817at2759"/>
<dbReference type="AlphaFoldDB" id="A0A1E3NDS2"/>
<proteinExistence type="predicted"/>
<gene>
    <name evidence="1" type="ORF">PICMEDRAFT_18521</name>
</gene>
<evidence type="ECO:0000313" key="2">
    <source>
        <dbReference type="Proteomes" id="UP000094455"/>
    </source>
</evidence>
<dbReference type="InterPro" id="IPR035179">
    <property type="entry name" value="DUF5314"/>
</dbReference>
<reference evidence="1 2" key="1">
    <citation type="journal article" date="2016" name="Proc. Natl. Acad. Sci. U.S.A.">
        <title>Comparative genomics of biotechnologically important yeasts.</title>
        <authorList>
            <person name="Riley R."/>
            <person name="Haridas S."/>
            <person name="Wolfe K.H."/>
            <person name="Lopes M.R."/>
            <person name="Hittinger C.T."/>
            <person name="Goeker M."/>
            <person name="Salamov A.A."/>
            <person name="Wisecaver J.H."/>
            <person name="Long T.M."/>
            <person name="Calvey C.H."/>
            <person name="Aerts A.L."/>
            <person name="Barry K.W."/>
            <person name="Choi C."/>
            <person name="Clum A."/>
            <person name="Coughlan A.Y."/>
            <person name="Deshpande S."/>
            <person name="Douglass A.P."/>
            <person name="Hanson S.J."/>
            <person name="Klenk H.-P."/>
            <person name="LaButti K.M."/>
            <person name="Lapidus A."/>
            <person name="Lindquist E.A."/>
            <person name="Lipzen A.M."/>
            <person name="Meier-Kolthoff J.P."/>
            <person name="Ohm R.A."/>
            <person name="Otillar R.P."/>
            <person name="Pangilinan J.L."/>
            <person name="Peng Y."/>
            <person name="Rokas A."/>
            <person name="Rosa C.A."/>
            <person name="Scheuner C."/>
            <person name="Sibirny A.A."/>
            <person name="Slot J.C."/>
            <person name="Stielow J.B."/>
            <person name="Sun H."/>
            <person name="Kurtzman C.P."/>
            <person name="Blackwell M."/>
            <person name="Grigoriev I.V."/>
            <person name="Jeffries T.W."/>
        </authorList>
    </citation>
    <scope>NUCLEOTIDE SEQUENCE [LARGE SCALE GENOMIC DNA]</scope>
    <source>
        <strain evidence="1 2">NRRL Y-2026</strain>
    </source>
</reference>
<name>A0A1E3NDS2_9ASCO</name>
<evidence type="ECO:0000313" key="1">
    <source>
        <dbReference type="EMBL" id="ODQ44277.1"/>
    </source>
</evidence>
<keyword evidence="2" id="KW-1185">Reference proteome</keyword>
<sequence>MDIHNRIARLQQVMSQFALTCPRDESLKLSSSMNYPKWNSYTGMLVATQGAGLDVYFTTGDMMLPPAEPIDDTLVMQLQVALNNAIQVVLLNTVSSKV</sequence>
<dbReference type="GeneID" id="30178726"/>
<dbReference type="EMBL" id="KV454008">
    <property type="protein sequence ID" value="ODQ44277.1"/>
    <property type="molecule type" value="Genomic_DNA"/>
</dbReference>
<dbReference type="RefSeq" id="XP_019015390.1">
    <property type="nucleotide sequence ID" value="XM_019162039.1"/>
</dbReference>
<accession>A0A1E3NDS2</accession>
<protein>
    <submittedName>
        <fullName evidence="1">Uncharacterized protein</fullName>
    </submittedName>
</protein>
<dbReference type="Pfam" id="PF17241">
    <property type="entry name" value="Retrotran_gag_4"/>
    <property type="match status" value="1"/>
</dbReference>
<dbReference type="Proteomes" id="UP000094455">
    <property type="component" value="Unassembled WGS sequence"/>
</dbReference>
<feature type="non-terminal residue" evidence="1">
    <location>
        <position position="98"/>
    </location>
</feature>